<gene>
    <name evidence="7 10" type="primary">pth</name>
    <name evidence="10" type="ORF">NCTC10717_00753</name>
</gene>
<dbReference type="HAMAP" id="MF_00083">
    <property type="entry name" value="Pept_tRNA_hydro_bact"/>
    <property type="match status" value="1"/>
</dbReference>
<keyword evidence="2 7" id="KW-0820">tRNA-binding</keyword>
<dbReference type="PROSITE" id="PS01195">
    <property type="entry name" value="PEPT_TRNA_HYDROL_1"/>
    <property type="match status" value="1"/>
</dbReference>
<feature type="binding site" evidence="7">
    <location>
        <position position="67"/>
    </location>
    <ligand>
        <name>tRNA</name>
        <dbReference type="ChEBI" id="CHEBI:17843"/>
    </ligand>
</feature>
<keyword evidence="7" id="KW-0963">Cytoplasm</keyword>
<dbReference type="RefSeq" id="WP_115218011.1">
    <property type="nucleotide sequence ID" value="NZ_UHIA01000003.1"/>
</dbReference>
<comment type="subunit">
    <text evidence="7">Monomer.</text>
</comment>
<dbReference type="PANTHER" id="PTHR17224">
    <property type="entry name" value="PEPTIDYL-TRNA HYDROLASE"/>
    <property type="match status" value="1"/>
</dbReference>
<evidence type="ECO:0000256" key="2">
    <source>
        <dbReference type="ARBA" id="ARBA00022555"/>
    </source>
</evidence>
<feature type="binding site" evidence="7">
    <location>
        <position position="115"/>
    </location>
    <ligand>
        <name>tRNA</name>
        <dbReference type="ChEBI" id="CHEBI:17843"/>
    </ligand>
</feature>
<dbReference type="GO" id="GO:0072344">
    <property type="term" value="P:rescue of stalled ribosome"/>
    <property type="evidence" value="ECO:0007669"/>
    <property type="project" value="UniProtKB-UniRule"/>
</dbReference>
<dbReference type="FunFam" id="3.40.50.1470:FF:000001">
    <property type="entry name" value="Peptidyl-tRNA hydrolase"/>
    <property type="match status" value="1"/>
</dbReference>
<dbReference type="PANTHER" id="PTHR17224:SF1">
    <property type="entry name" value="PEPTIDYL-TRNA HYDROLASE"/>
    <property type="match status" value="1"/>
</dbReference>
<evidence type="ECO:0000256" key="9">
    <source>
        <dbReference type="RuleBase" id="RU004320"/>
    </source>
</evidence>
<comment type="catalytic activity">
    <reaction evidence="7 8">
        <text>an N-acyl-L-alpha-aminoacyl-tRNA + H2O = an N-acyl-L-amino acid + a tRNA + H(+)</text>
        <dbReference type="Rhea" id="RHEA:54448"/>
        <dbReference type="Rhea" id="RHEA-COMP:10123"/>
        <dbReference type="Rhea" id="RHEA-COMP:13883"/>
        <dbReference type="ChEBI" id="CHEBI:15377"/>
        <dbReference type="ChEBI" id="CHEBI:15378"/>
        <dbReference type="ChEBI" id="CHEBI:59874"/>
        <dbReference type="ChEBI" id="CHEBI:78442"/>
        <dbReference type="ChEBI" id="CHEBI:138191"/>
        <dbReference type="EC" id="3.1.1.29"/>
    </reaction>
</comment>
<evidence type="ECO:0000313" key="11">
    <source>
        <dbReference type="Proteomes" id="UP000254575"/>
    </source>
</evidence>
<dbReference type="Proteomes" id="UP000254575">
    <property type="component" value="Unassembled WGS sequence"/>
</dbReference>
<evidence type="ECO:0000256" key="1">
    <source>
        <dbReference type="ARBA" id="ARBA00013260"/>
    </source>
</evidence>
<evidence type="ECO:0000256" key="7">
    <source>
        <dbReference type="HAMAP-Rule" id="MF_00083"/>
    </source>
</evidence>
<accession>A0A380ML22</accession>
<comment type="subcellular location">
    <subcellularLocation>
        <location evidence="7">Cytoplasm</location>
    </subcellularLocation>
</comment>
<keyword evidence="11" id="KW-1185">Reference proteome</keyword>
<name>A0A380ML22_9GAMM</name>
<evidence type="ECO:0000256" key="8">
    <source>
        <dbReference type="RuleBase" id="RU000673"/>
    </source>
</evidence>
<keyword evidence="3 7" id="KW-0378">Hydrolase</keyword>
<feature type="active site" description="Proton acceptor" evidence="7">
    <location>
        <position position="20"/>
    </location>
</feature>
<feature type="binding site" evidence="7">
    <location>
        <position position="15"/>
    </location>
    <ligand>
        <name>tRNA</name>
        <dbReference type="ChEBI" id="CHEBI:17843"/>
    </ligand>
</feature>
<protein>
    <recommendedName>
        <fullName evidence="6 7">Peptidyl-tRNA hydrolase</fullName>
        <shortName evidence="7">Pth</shortName>
        <ecNumber evidence="1 7">3.1.1.29</ecNumber>
    </recommendedName>
</protein>
<dbReference type="NCBIfam" id="TIGR00447">
    <property type="entry name" value="pth"/>
    <property type="match status" value="1"/>
</dbReference>
<dbReference type="EMBL" id="UHIA01000003">
    <property type="protein sequence ID" value="SUO92812.1"/>
    <property type="molecule type" value="Genomic_DNA"/>
</dbReference>
<dbReference type="GO" id="GO:0000049">
    <property type="term" value="F:tRNA binding"/>
    <property type="evidence" value="ECO:0007669"/>
    <property type="project" value="UniProtKB-UniRule"/>
</dbReference>
<dbReference type="CDD" id="cd00462">
    <property type="entry name" value="PTH"/>
    <property type="match status" value="1"/>
</dbReference>
<dbReference type="PROSITE" id="PS01196">
    <property type="entry name" value="PEPT_TRNA_HYDROL_2"/>
    <property type="match status" value="1"/>
</dbReference>
<dbReference type="GO" id="GO:0006515">
    <property type="term" value="P:protein quality control for misfolded or incompletely synthesized proteins"/>
    <property type="evidence" value="ECO:0007669"/>
    <property type="project" value="UniProtKB-UniRule"/>
</dbReference>
<dbReference type="InterPro" id="IPR036416">
    <property type="entry name" value="Pept_tRNA_hydro_sf"/>
</dbReference>
<dbReference type="InterPro" id="IPR018171">
    <property type="entry name" value="Pept_tRNA_hydro_CS"/>
</dbReference>
<dbReference type="InterPro" id="IPR001328">
    <property type="entry name" value="Pept_tRNA_hydro"/>
</dbReference>
<dbReference type="EC" id="3.1.1.29" evidence="1 7"/>
<feature type="binding site" evidence="7">
    <location>
        <position position="69"/>
    </location>
    <ligand>
        <name>tRNA</name>
        <dbReference type="ChEBI" id="CHEBI:17843"/>
    </ligand>
</feature>
<evidence type="ECO:0000256" key="6">
    <source>
        <dbReference type="ARBA" id="ARBA00050038"/>
    </source>
</evidence>
<evidence type="ECO:0000256" key="5">
    <source>
        <dbReference type="ARBA" id="ARBA00038063"/>
    </source>
</evidence>
<dbReference type="GO" id="GO:0004045">
    <property type="term" value="F:peptidyl-tRNA hydrolase activity"/>
    <property type="evidence" value="ECO:0007669"/>
    <property type="project" value="UniProtKB-UniRule"/>
</dbReference>
<dbReference type="SUPFAM" id="SSF53178">
    <property type="entry name" value="Peptidyl-tRNA hydrolase-like"/>
    <property type="match status" value="1"/>
</dbReference>
<organism evidence="10 11">
    <name type="scientific">Suttonella indologenes</name>
    <dbReference type="NCBI Taxonomy" id="13276"/>
    <lineage>
        <taxon>Bacteria</taxon>
        <taxon>Pseudomonadati</taxon>
        <taxon>Pseudomonadota</taxon>
        <taxon>Gammaproteobacteria</taxon>
        <taxon>Cardiobacteriales</taxon>
        <taxon>Cardiobacteriaceae</taxon>
        <taxon>Suttonella</taxon>
    </lineage>
</organism>
<evidence type="ECO:0000313" key="10">
    <source>
        <dbReference type="EMBL" id="SUO92812.1"/>
    </source>
</evidence>
<sequence>MIKLIVGLGNPGEQYQKTRHNAGFWLLEELARISGGAQWREEKKFFAQYCKILLANKPLHLLMPQTFMNASGKSVASLANFYNLSADEILVVHDELDLPEGAAKLKQGGGHGGHNGLRDIIAALDSREFLRLRLGIDHPGDRSQVVHYVLKAPGKEGREKIDAGIVRALRAIEICQKESLEKAMLFLHTENA</sequence>
<evidence type="ECO:0000256" key="4">
    <source>
        <dbReference type="ARBA" id="ARBA00022884"/>
    </source>
</evidence>
<evidence type="ECO:0000256" key="3">
    <source>
        <dbReference type="ARBA" id="ARBA00022801"/>
    </source>
</evidence>
<dbReference type="Pfam" id="PF01195">
    <property type="entry name" value="Pept_tRNA_hydro"/>
    <property type="match status" value="1"/>
</dbReference>
<comment type="function">
    <text evidence="7">Catalyzes the release of premature peptidyl moieties from peptidyl-tRNA molecules trapped in stalled 50S ribosomal subunits, and thus maintains levels of free tRNAs and 50S ribosomes.</text>
</comment>
<reference evidence="10 11" key="1">
    <citation type="submission" date="2018-06" db="EMBL/GenBank/DDBJ databases">
        <authorList>
            <consortium name="Pathogen Informatics"/>
            <person name="Doyle S."/>
        </authorList>
    </citation>
    <scope>NUCLEOTIDE SEQUENCE [LARGE SCALE GENOMIC DNA]</scope>
    <source>
        <strain evidence="10 11">NCTC10717</strain>
    </source>
</reference>
<feature type="site" description="Discriminates between blocked and unblocked aminoacyl-tRNA" evidence="7">
    <location>
        <position position="10"/>
    </location>
</feature>
<dbReference type="Gene3D" id="3.40.50.1470">
    <property type="entry name" value="Peptidyl-tRNA hydrolase"/>
    <property type="match status" value="1"/>
</dbReference>
<dbReference type="OrthoDB" id="9800507at2"/>
<dbReference type="AlphaFoldDB" id="A0A380ML22"/>
<proteinExistence type="inferred from homology"/>
<dbReference type="GO" id="GO:0005737">
    <property type="term" value="C:cytoplasm"/>
    <property type="evidence" value="ECO:0007669"/>
    <property type="project" value="UniProtKB-SubCell"/>
</dbReference>
<comment type="similarity">
    <text evidence="5 7 9">Belongs to the PTH family.</text>
</comment>
<comment type="function">
    <text evidence="7">Hydrolyzes ribosome-free peptidyl-tRNAs (with 1 or more amino acids incorporated), which drop off the ribosome during protein synthesis, or as a result of ribosome stalling.</text>
</comment>
<keyword evidence="4 7" id="KW-0694">RNA-binding</keyword>
<feature type="site" description="Stabilizes the basic form of H active site to accept a proton" evidence="7">
    <location>
        <position position="94"/>
    </location>
</feature>